<sequence>MAGFRITKPYTMPKDDVRAAAEGLAESLARDHGVRSRWDGDKVRIKGAGVDGQLSFHDGLIDVSVKLGLLASMFEGPLRKEVQRYLDEHVS</sequence>
<dbReference type="InterPro" id="IPR013433">
    <property type="entry name" value="PHA_gran_rgn"/>
</dbReference>
<organism evidence="1 2">
    <name type="scientific">Halioglobus maricola</name>
    <dbReference type="NCBI Taxonomy" id="2601894"/>
    <lineage>
        <taxon>Bacteria</taxon>
        <taxon>Pseudomonadati</taxon>
        <taxon>Pseudomonadota</taxon>
        <taxon>Gammaproteobacteria</taxon>
        <taxon>Cellvibrionales</taxon>
        <taxon>Halieaceae</taxon>
        <taxon>Halioglobus</taxon>
    </lineage>
</organism>
<keyword evidence="2" id="KW-1185">Reference proteome</keyword>
<gene>
    <name evidence="1" type="ORF">EY643_15590</name>
</gene>
<dbReference type="OrthoDB" id="287584at2"/>
<dbReference type="KEGG" id="halc:EY643_15590"/>
<dbReference type="RefSeq" id="WP_153240101.1">
    <property type="nucleotide sequence ID" value="NZ_CP036422.1"/>
</dbReference>
<proteinExistence type="predicted"/>
<accession>A0A5P9NMV5</accession>
<evidence type="ECO:0000313" key="2">
    <source>
        <dbReference type="Proteomes" id="UP000326287"/>
    </source>
</evidence>
<name>A0A5P9NMV5_9GAMM</name>
<evidence type="ECO:0000313" key="1">
    <source>
        <dbReference type="EMBL" id="QFU76959.1"/>
    </source>
</evidence>
<protein>
    <submittedName>
        <fullName evidence="1">Polyhydroxyalkanoic acid synthase</fullName>
    </submittedName>
</protein>
<dbReference type="EMBL" id="CP036422">
    <property type="protein sequence ID" value="QFU76959.1"/>
    <property type="molecule type" value="Genomic_DNA"/>
</dbReference>
<dbReference type="Proteomes" id="UP000326287">
    <property type="component" value="Chromosome"/>
</dbReference>
<reference evidence="1 2" key="1">
    <citation type="submission" date="2019-02" db="EMBL/GenBank/DDBJ databases">
        <authorList>
            <person name="Li S.-H."/>
        </authorList>
    </citation>
    <scope>NUCLEOTIDE SEQUENCE [LARGE SCALE GENOMIC DNA]</scope>
    <source>
        <strain evidence="1 2">IMCC14385</strain>
    </source>
</reference>
<dbReference type="Pfam" id="PF09650">
    <property type="entry name" value="PHA_gran_rgn"/>
    <property type="match status" value="1"/>
</dbReference>
<dbReference type="NCBIfam" id="TIGR02610">
    <property type="entry name" value="PHA_gran_rgn"/>
    <property type="match status" value="1"/>
</dbReference>
<dbReference type="AlphaFoldDB" id="A0A5P9NMV5"/>